<accession>A0ABU9LLI4</accession>
<organism evidence="2 3">
    <name type="scientific">Kurthia gibsonii</name>
    <dbReference type="NCBI Taxonomy" id="33946"/>
    <lineage>
        <taxon>Bacteria</taxon>
        <taxon>Bacillati</taxon>
        <taxon>Bacillota</taxon>
        <taxon>Bacilli</taxon>
        <taxon>Bacillales</taxon>
        <taxon>Caryophanaceae</taxon>
        <taxon>Kurthia</taxon>
    </lineage>
</organism>
<dbReference type="RefSeq" id="WP_342303051.1">
    <property type="nucleotide sequence ID" value="NZ_JBCEWA010000007.1"/>
</dbReference>
<keyword evidence="1" id="KW-0472">Membrane</keyword>
<gene>
    <name evidence="2" type="ORF">AAF454_10660</name>
</gene>
<dbReference type="Proteomes" id="UP001398420">
    <property type="component" value="Unassembled WGS sequence"/>
</dbReference>
<feature type="transmembrane region" description="Helical" evidence="1">
    <location>
        <begin position="25"/>
        <end position="46"/>
    </location>
</feature>
<sequence length="114" mass="13561">MSMFIWGRAASRSNNQNGFSMMETMLALFFFSCIFLTIIPMTNDLYNQMQKRRMSLHAMHVNYEATKIYLKNPHQVQGEIQVDRSFYQWTIAAQQVCTTYLYKEERKSSCVKYK</sequence>
<evidence type="ECO:0000256" key="1">
    <source>
        <dbReference type="SAM" id="Phobius"/>
    </source>
</evidence>
<protein>
    <recommendedName>
        <fullName evidence="4">Type II secretion system protein</fullName>
    </recommendedName>
</protein>
<comment type="caution">
    <text evidence="2">The sequence shown here is derived from an EMBL/GenBank/DDBJ whole genome shotgun (WGS) entry which is preliminary data.</text>
</comment>
<proteinExistence type="predicted"/>
<keyword evidence="1" id="KW-0812">Transmembrane</keyword>
<keyword evidence="1" id="KW-1133">Transmembrane helix</keyword>
<evidence type="ECO:0000313" key="3">
    <source>
        <dbReference type="Proteomes" id="UP001398420"/>
    </source>
</evidence>
<keyword evidence="3" id="KW-1185">Reference proteome</keyword>
<dbReference type="EMBL" id="JBCEWA010000007">
    <property type="protein sequence ID" value="MEL5988860.1"/>
    <property type="molecule type" value="Genomic_DNA"/>
</dbReference>
<evidence type="ECO:0008006" key="4">
    <source>
        <dbReference type="Google" id="ProtNLM"/>
    </source>
</evidence>
<name>A0ABU9LLI4_9BACL</name>
<evidence type="ECO:0000313" key="2">
    <source>
        <dbReference type="EMBL" id="MEL5988860.1"/>
    </source>
</evidence>
<reference evidence="2 3" key="1">
    <citation type="submission" date="2024-04" db="EMBL/GenBank/DDBJ databases">
        <authorList>
            <person name="Wu Y.S."/>
            <person name="Zhang L."/>
        </authorList>
    </citation>
    <scope>NUCLEOTIDE SEQUENCE [LARGE SCALE GENOMIC DNA]</scope>
    <source>
        <strain evidence="2 3">KG-01</strain>
    </source>
</reference>